<keyword evidence="2" id="KW-1185">Reference proteome</keyword>
<protein>
    <submittedName>
        <fullName evidence="1">Uncharacterized protein</fullName>
    </submittedName>
</protein>
<evidence type="ECO:0000313" key="1">
    <source>
        <dbReference type="EMBL" id="WAQ94120.1"/>
    </source>
</evidence>
<name>A0ABY7DCQ6_MYAAR</name>
<organism evidence="1 2">
    <name type="scientific">Mya arenaria</name>
    <name type="common">Soft-shell clam</name>
    <dbReference type="NCBI Taxonomy" id="6604"/>
    <lineage>
        <taxon>Eukaryota</taxon>
        <taxon>Metazoa</taxon>
        <taxon>Spiralia</taxon>
        <taxon>Lophotrochozoa</taxon>
        <taxon>Mollusca</taxon>
        <taxon>Bivalvia</taxon>
        <taxon>Autobranchia</taxon>
        <taxon>Heteroconchia</taxon>
        <taxon>Euheterodonta</taxon>
        <taxon>Imparidentia</taxon>
        <taxon>Neoheterodontei</taxon>
        <taxon>Myida</taxon>
        <taxon>Myoidea</taxon>
        <taxon>Myidae</taxon>
        <taxon>Mya</taxon>
    </lineage>
</organism>
<dbReference type="Proteomes" id="UP001164746">
    <property type="component" value="Chromosome 1"/>
</dbReference>
<reference evidence="1" key="1">
    <citation type="submission" date="2022-11" db="EMBL/GenBank/DDBJ databases">
        <title>Centuries of genome instability and evolution in soft-shell clam transmissible cancer (bioRxiv).</title>
        <authorList>
            <person name="Hart S.F.M."/>
            <person name="Yonemitsu M.A."/>
            <person name="Giersch R.M."/>
            <person name="Beal B.F."/>
            <person name="Arriagada G."/>
            <person name="Davis B.W."/>
            <person name="Ostrander E.A."/>
            <person name="Goff S.P."/>
            <person name="Metzger M.J."/>
        </authorList>
    </citation>
    <scope>NUCLEOTIDE SEQUENCE</scope>
    <source>
        <strain evidence="1">MELC-2E11</strain>
        <tissue evidence="1">Siphon/mantle</tissue>
    </source>
</reference>
<proteinExistence type="predicted"/>
<evidence type="ECO:0000313" key="2">
    <source>
        <dbReference type="Proteomes" id="UP001164746"/>
    </source>
</evidence>
<accession>A0ABY7DCQ6</accession>
<gene>
    <name evidence="1" type="ORF">MAR_006591</name>
</gene>
<sequence length="16" mass="1717">MMSSSSTCHTSVMSQL</sequence>
<dbReference type="EMBL" id="CP111012">
    <property type="protein sequence ID" value="WAQ94120.1"/>
    <property type="molecule type" value="Genomic_DNA"/>
</dbReference>